<organism evidence="1 2">
    <name type="scientific">Parelaphostrongylus tenuis</name>
    <name type="common">Meningeal worm</name>
    <dbReference type="NCBI Taxonomy" id="148309"/>
    <lineage>
        <taxon>Eukaryota</taxon>
        <taxon>Metazoa</taxon>
        <taxon>Ecdysozoa</taxon>
        <taxon>Nematoda</taxon>
        <taxon>Chromadorea</taxon>
        <taxon>Rhabditida</taxon>
        <taxon>Rhabditina</taxon>
        <taxon>Rhabditomorpha</taxon>
        <taxon>Strongyloidea</taxon>
        <taxon>Metastrongylidae</taxon>
        <taxon>Parelaphostrongylus</taxon>
    </lineage>
</organism>
<protein>
    <submittedName>
        <fullName evidence="1">Uncharacterized protein</fullName>
    </submittedName>
</protein>
<name>A0AAD5QSP7_PARTN</name>
<proteinExistence type="predicted"/>
<evidence type="ECO:0000313" key="2">
    <source>
        <dbReference type="Proteomes" id="UP001196413"/>
    </source>
</evidence>
<gene>
    <name evidence="1" type="ORF">KIN20_019244</name>
</gene>
<dbReference type="EMBL" id="JAHQIW010003837">
    <property type="protein sequence ID" value="KAJ1360310.1"/>
    <property type="molecule type" value="Genomic_DNA"/>
</dbReference>
<reference evidence="1" key="1">
    <citation type="submission" date="2021-06" db="EMBL/GenBank/DDBJ databases">
        <title>Parelaphostrongylus tenuis whole genome reference sequence.</title>
        <authorList>
            <person name="Garwood T.J."/>
            <person name="Larsen P.A."/>
            <person name="Fountain-Jones N.M."/>
            <person name="Garbe J.R."/>
            <person name="Macchietto M.G."/>
            <person name="Kania S.A."/>
            <person name="Gerhold R.W."/>
            <person name="Richards J.E."/>
            <person name="Wolf T.M."/>
        </authorList>
    </citation>
    <scope>NUCLEOTIDE SEQUENCE</scope>
    <source>
        <strain evidence="1">MNPRO001-30</strain>
        <tissue evidence="1">Meninges</tissue>
    </source>
</reference>
<comment type="caution">
    <text evidence="1">The sequence shown here is derived from an EMBL/GenBank/DDBJ whole genome shotgun (WGS) entry which is preliminary data.</text>
</comment>
<accession>A0AAD5QSP7</accession>
<sequence length="58" mass="6770">MHNIAGHLNEMGYRKVMPQWSPHALTDYDSAASVTVYEYLLMQMHEQEFLTIITEDVL</sequence>
<keyword evidence="2" id="KW-1185">Reference proteome</keyword>
<dbReference type="Proteomes" id="UP001196413">
    <property type="component" value="Unassembled WGS sequence"/>
</dbReference>
<dbReference type="AlphaFoldDB" id="A0AAD5QSP7"/>
<evidence type="ECO:0000313" key="1">
    <source>
        <dbReference type="EMBL" id="KAJ1360310.1"/>
    </source>
</evidence>